<name>A0A7I9Y941_MYCAL</name>
<dbReference type="Proteomes" id="UP000465305">
    <property type="component" value="Unassembled WGS sequence"/>
</dbReference>
<dbReference type="PANTHER" id="PTHR23020:SF41">
    <property type="entry name" value="AMINOGLYCOSIDE PHOSPHOTRANSFERASE DOMAIN-CONTAINING PROTEIN"/>
    <property type="match status" value="1"/>
</dbReference>
<dbReference type="PANTHER" id="PTHR23020">
    <property type="entry name" value="UNCHARACTERIZED NUCLEAR HORMONE RECEPTOR-RELATED"/>
    <property type="match status" value="1"/>
</dbReference>
<evidence type="ECO:0000259" key="1">
    <source>
        <dbReference type="SMART" id="SM00587"/>
    </source>
</evidence>
<proteinExistence type="predicted"/>
<dbReference type="InterPro" id="IPR002575">
    <property type="entry name" value="Aminoglycoside_PTrfase"/>
</dbReference>
<dbReference type="Pfam" id="PF01636">
    <property type="entry name" value="APH"/>
    <property type="match status" value="1"/>
</dbReference>
<dbReference type="InterPro" id="IPR052961">
    <property type="entry name" value="Oxido-Kinase-like_Enzymes"/>
</dbReference>
<dbReference type="SUPFAM" id="SSF56112">
    <property type="entry name" value="Protein kinase-like (PK-like)"/>
    <property type="match status" value="1"/>
</dbReference>
<dbReference type="SMART" id="SM00587">
    <property type="entry name" value="CHK"/>
    <property type="match status" value="1"/>
</dbReference>
<organism evidence="2 3">
    <name type="scientific">Mycolicibacter algericus</name>
    <name type="common">Mycobacterium algericum</name>
    <dbReference type="NCBI Taxonomy" id="1288388"/>
    <lineage>
        <taxon>Bacteria</taxon>
        <taxon>Bacillati</taxon>
        <taxon>Actinomycetota</taxon>
        <taxon>Actinomycetes</taxon>
        <taxon>Mycobacteriales</taxon>
        <taxon>Mycobacteriaceae</taxon>
        <taxon>Mycolicibacter</taxon>
    </lineage>
</organism>
<dbReference type="Gene3D" id="3.90.1200.10">
    <property type="match status" value="1"/>
</dbReference>
<comment type="caution">
    <text evidence="2">The sequence shown here is derived from an EMBL/GenBank/DDBJ whole genome shotgun (WGS) entry which is preliminary data.</text>
</comment>
<feature type="domain" description="CHK kinase-like" evidence="1">
    <location>
        <begin position="130"/>
        <end position="307"/>
    </location>
</feature>
<dbReference type="AlphaFoldDB" id="A0A7I9Y941"/>
<dbReference type="InterPro" id="IPR015897">
    <property type="entry name" value="CHK_kinase-like"/>
</dbReference>
<sequence length="372" mass="40754">MVLAVSAVAIPPPLVDRRDMSAQWFTHVLRHCGVLTEGSVTAVTASPIGTGQVADTLVFALSYDRADTGAPASVVAKLPAEDPNSLQAAVIQRLYEREVRFYQQLYGRTAVATPGYLYSDIDTATGRFVLLLENMTPVAAVDQLSGFTVEHARRALAQAAALHAPFWGRPEFDDYDWLNHSRNTAEMLAQLVPLLIGQFCERYAAELGPDLAGRMRRLSAHAATPASEPLCPITVIHGDFRTDNMLFDAKGGEVPVAVVDWQTVDRGNGLIDVAFLLGTALDPQLRAAHEQELVRGYFDSLVAGGVSGYDWEQCWTDYRRQAAYAVFFLAPAAMLVERTRRGDEMFLTMMRRAFAQISDLGTEALLDGEPTC</sequence>
<dbReference type="EMBL" id="BLKY01000001">
    <property type="protein sequence ID" value="GFG85072.1"/>
    <property type="molecule type" value="Genomic_DNA"/>
</dbReference>
<dbReference type="InterPro" id="IPR011009">
    <property type="entry name" value="Kinase-like_dom_sf"/>
</dbReference>
<reference evidence="2 3" key="1">
    <citation type="journal article" date="2019" name="Emerg. Microbes Infect.">
        <title>Comprehensive subspecies identification of 175 nontuberculous mycobacteria species based on 7547 genomic profiles.</title>
        <authorList>
            <person name="Matsumoto Y."/>
            <person name="Kinjo T."/>
            <person name="Motooka D."/>
            <person name="Nabeya D."/>
            <person name="Jung N."/>
            <person name="Uechi K."/>
            <person name="Horii T."/>
            <person name="Iida T."/>
            <person name="Fujita J."/>
            <person name="Nakamura S."/>
        </authorList>
    </citation>
    <scope>NUCLEOTIDE SEQUENCE [LARGE SCALE GENOMIC DNA]</scope>
    <source>
        <strain evidence="2 3">JCM 30723</strain>
    </source>
</reference>
<evidence type="ECO:0000313" key="2">
    <source>
        <dbReference type="EMBL" id="GFG85072.1"/>
    </source>
</evidence>
<accession>A0A7I9Y941</accession>
<protein>
    <recommendedName>
        <fullName evidence="1">CHK kinase-like domain-containing protein</fullName>
    </recommendedName>
</protein>
<evidence type="ECO:0000313" key="3">
    <source>
        <dbReference type="Proteomes" id="UP000465305"/>
    </source>
</evidence>
<gene>
    <name evidence="2" type="ORF">MALGJ_17480</name>
</gene>